<dbReference type="EMBL" id="OZ037944">
    <property type="protein sequence ID" value="CAL1693976.1"/>
    <property type="molecule type" value="Genomic_DNA"/>
</dbReference>
<accession>A0ABP1CEQ3</accession>
<feature type="compositionally biased region" description="Low complexity" evidence="1">
    <location>
        <begin position="67"/>
        <end position="80"/>
    </location>
</feature>
<evidence type="ECO:0000313" key="2">
    <source>
        <dbReference type="EMBL" id="CAL1693976.1"/>
    </source>
</evidence>
<reference evidence="3" key="1">
    <citation type="submission" date="2024-04" db="EMBL/GenBank/DDBJ databases">
        <authorList>
            <person name="Shaw F."/>
            <person name="Minotto A."/>
        </authorList>
    </citation>
    <scope>NUCLEOTIDE SEQUENCE [LARGE SCALE GENOMIC DNA]</scope>
</reference>
<organism evidence="2 3">
    <name type="scientific">Somion occarium</name>
    <dbReference type="NCBI Taxonomy" id="3059160"/>
    <lineage>
        <taxon>Eukaryota</taxon>
        <taxon>Fungi</taxon>
        <taxon>Dikarya</taxon>
        <taxon>Basidiomycota</taxon>
        <taxon>Agaricomycotina</taxon>
        <taxon>Agaricomycetes</taxon>
        <taxon>Polyporales</taxon>
        <taxon>Cerrenaceae</taxon>
        <taxon>Somion</taxon>
    </lineage>
</organism>
<keyword evidence="3" id="KW-1185">Reference proteome</keyword>
<sequence length="119" mass="12267">MNPDAMGILSIGILVSRRSQGCVGKRRGRRAGCMRSNLYLKAAAAKLPKPTPPSRVLSACVPLPASSPQQPLSSPLQFASTPSTTSAYNRATTSSTIRMGSPPAADGDIVGTVGEDVGQ</sequence>
<proteinExistence type="predicted"/>
<evidence type="ECO:0000313" key="3">
    <source>
        <dbReference type="Proteomes" id="UP001497453"/>
    </source>
</evidence>
<feature type="compositionally biased region" description="Polar residues" evidence="1">
    <location>
        <begin position="81"/>
        <end position="98"/>
    </location>
</feature>
<gene>
    <name evidence="2" type="ORF">GFSPODELE1_LOCUS90</name>
</gene>
<name>A0ABP1CEQ3_9APHY</name>
<protein>
    <submittedName>
        <fullName evidence="2">Uncharacterized protein</fullName>
    </submittedName>
</protein>
<feature type="region of interest" description="Disordered" evidence="1">
    <location>
        <begin position="67"/>
        <end position="119"/>
    </location>
</feature>
<evidence type="ECO:0000256" key="1">
    <source>
        <dbReference type="SAM" id="MobiDB-lite"/>
    </source>
</evidence>
<dbReference type="Proteomes" id="UP001497453">
    <property type="component" value="Chromosome 1"/>
</dbReference>